<evidence type="ECO:0000256" key="6">
    <source>
        <dbReference type="ARBA" id="ARBA00023146"/>
    </source>
</evidence>
<dbReference type="NCBIfam" id="NF001750">
    <property type="entry name" value="PRK00476.1"/>
    <property type="match status" value="1"/>
</dbReference>
<comment type="caution">
    <text evidence="9">The sequence shown here is derived from an EMBL/GenBank/DDBJ whole genome shotgun (WGS) entry which is preliminary data.</text>
</comment>
<name>A0A2M6WTV0_9BACT</name>
<evidence type="ECO:0000313" key="9">
    <source>
        <dbReference type="EMBL" id="PIT96223.1"/>
    </source>
</evidence>
<feature type="region of interest" description="Aspartate" evidence="7">
    <location>
        <begin position="201"/>
        <end position="204"/>
    </location>
</feature>
<gene>
    <name evidence="7" type="primary">aspS</name>
    <name evidence="9" type="ORF">COT94_01430</name>
</gene>
<feature type="binding site" evidence="7">
    <location>
        <position position="177"/>
    </location>
    <ligand>
        <name>L-aspartate</name>
        <dbReference type="ChEBI" id="CHEBI:29991"/>
    </ligand>
</feature>
<dbReference type="InterPro" id="IPR004524">
    <property type="entry name" value="Asp-tRNA-ligase_1"/>
</dbReference>
<keyword evidence="3 7" id="KW-0547">Nucleotide-binding</keyword>
<keyword evidence="2 7" id="KW-0436">Ligase</keyword>
<feature type="binding site" evidence="7">
    <location>
        <position position="499"/>
    </location>
    <ligand>
        <name>L-aspartate</name>
        <dbReference type="ChEBI" id="CHEBI:29991"/>
    </ligand>
</feature>
<feature type="domain" description="Aminoacyl-transfer RNA synthetases class-II family profile" evidence="8">
    <location>
        <begin position="152"/>
        <end position="578"/>
    </location>
</feature>
<dbReference type="GO" id="GO:0006422">
    <property type="term" value="P:aspartyl-tRNA aminoacylation"/>
    <property type="evidence" value="ECO:0007669"/>
    <property type="project" value="UniProtKB-UniRule"/>
</dbReference>
<dbReference type="EC" id="6.1.1.12" evidence="7"/>
<dbReference type="CDD" id="cd04317">
    <property type="entry name" value="EcAspRS_like_N"/>
    <property type="match status" value="1"/>
</dbReference>
<dbReference type="GO" id="GO:0005524">
    <property type="term" value="F:ATP binding"/>
    <property type="evidence" value="ECO:0007669"/>
    <property type="project" value="UniProtKB-UniRule"/>
</dbReference>
<evidence type="ECO:0000256" key="5">
    <source>
        <dbReference type="ARBA" id="ARBA00022917"/>
    </source>
</evidence>
<comment type="similarity">
    <text evidence="1 7">Belongs to the class-II aminoacyl-tRNA synthetase family. Type 1 subfamily.</text>
</comment>
<evidence type="ECO:0000256" key="2">
    <source>
        <dbReference type="ARBA" id="ARBA00022598"/>
    </source>
</evidence>
<proteinExistence type="inferred from homology"/>
<feature type="binding site" evidence="7">
    <location>
        <begin position="223"/>
        <end position="225"/>
    </location>
    <ligand>
        <name>ATP</name>
        <dbReference type="ChEBI" id="CHEBI:30616"/>
    </ligand>
</feature>
<keyword evidence="5 7" id="KW-0648">Protein biosynthesis</keyword>
<evidence type="ECO:0000259" key="8">
    <source>
        <dbReference type="PROSITE" id="PS50862"/>
    </source>
</evidence>
<keyword evidence="7" id="KW-0963">Cytoplasm</keyword>
<dbReference type="Proteomes" id="UP000228533">
    <property type="component" value="Unassembled WGS sequence"/>
</dbReference>
<dbReference type="Pfam" id="PF00152">
    <property type="entry name" value="tRNA-synt_2"/>
    <property type="match status" value="1"/>
</dbReference>
<comment type="subcellular location">
    <subcellularLocation>
        <location evidence="7">Cytoplasm</location>
    </subcellularLocation>
</comment>
<dbReference type="NCBIfam" id="TIGR00459">
    <property type="entry name" value="aspS_bact"/>
    <property type="match status" value="1"/>
</dbReference>
<dbReference type="Pfam" id="PF02938">
    <property type="entry name" value="GAD"/>
    <property type="match status" value="1"/>
</dbReference>
<dbReference type="InterPro" id="IPR006195">
    <property type="entry name" value="aa-tRNA-synth_II"/>
</dbReference>
<dbReference type="HAMAP" id="MF_00044">
    <property type="entry name" value="Asp_tRNA_synth_type1"/>
    <property type="match status" value="1"/>
</dbReference>
<dbReference type="SUPFAM" id="SSF50249">
    <property type="entry name" value="Nucleic acid-binding proteins"/>
    <property type="match status" value="1"/>
</dbReference>
<dbReference type="InterPro" id="IPR004115">
    <property type="entry name" value="GAD-like_sf"/>
</dbReference>
<reference evidence="10" key="1">
    <citation type="submission" date="2017-09" db="EMBL/GenBank/DDBJ databases">
        <title>Depth-based differentiation of microbial function through sediment-hosted aquifers and enrichment of novel symbionts in the deep terrestrial subsurface.</title>
        <authorList>
            <person name="Probst A.J."/>
            <person name="Ladd B."/>
            <person name="Jarett J.K."/>
            <person name="Geller-Mcgrath D.E."/>
            <person name="Sieber C.M.K."/>
            <person name="Emerson J.B."/>
            <person name="Anantharaman K."/>
            <person name="Thomas B.C."/>
            <person name="Malmstrom R."/>
            <person name="Stieglmeier M."/>
            <person name="Klingl A."/>
            <person name="Woyke T."/>
            <person name="Ryan C.M."/>
            <person name="Banfield J.F."/>
        </authorList>
    </citation>
    <scope>NUCLEOTIDE SEQUENCE [LARGE SCALE GENOMIC DNA]</scope>
</reference>
<dbReference type="PANTHER" id="PTHR22594">
    <property type="entry name" value="ASPARTYL/LYSYL-TRNA SYNTHETASE"/>
    <property type="match status" value="1"/>
</dbReference>
<comment type="subunit">
    <text evidence="7">Homodimer.</text>
</comment>
<dbReference type="Pfam" id="PF01336">
    <property type="entry name" value="tRNA_anti-codon"/>
    <property type="match status" value="1"/>
</dbReference>
<dbReference type="InterPro" id="IPR045864">
    <property type="entry name" value="aa-tRNA-synth_II/BPL/LPL"/>
</dbReference>
<dbReference type="InterPro" id="IPR047089">
    <property type="entry name" value="Asp-tRNA-ligase_1_N"/>
</dbReference>
<protein>
    <recommendedName>
        <fullName evidence="7">Aspartate--tRNA ligase</fullName>
        <ecNumber evidence="7">6.1.1.12</ecNumber>
    </recommendedName>
    <alternativeName>
        <fullName evidence="7">Aspartyl-tRNA synthetase</fullName>
        <shortName evidence="7">AspRS</shortName>
    </alternativeName>
</protein>
<organism evidence="9 10">
    <name type="scientific">Candidatus Falkowbacteria bacterium CG10_big_fil_rev_8_21_14_0_10_37_14</name>
    <dbReference type="NCBI Taxonomy" id="1974561"/>
    <lineage>
        <taxon>Bacteria</taxon>
        <taxon>Candidatus Falkowiibacteriota</taxon>
    </lineage>
</organism>
<keyword evidence="6 7" id="KW-0030">Aminoacyl-tRNA synthetase</keyword>
<feature type="binding site" evidence="7">
    <location>
        <position position="492"/>
    </location>
    <ligand>
        <name>ATP</name>
        <dbReference type="ChEBI" id="CHEBI:30616"/>
    </ligand>
</feature>
<accession>A0A2M6WTV0</accession>
<dbReference type="PANTHER" id="PTHR22594:SF5">
    <property type="entry name" value="ASPARTATE--TRNA LIGASE, MITOCHONDRIAL"/>
    <property type="match status" value="1"/>
</dbReference>
<dbReference type="InterPro" id="IPR012340">
    <property type="entry name" value="NA-bd_OB-fold"/>
</dbReference>
<feature type="binding site" evidence="7">
    <location>
        <begin position="544"/>
        <end position="547"/>
    </location>
    <ligand>
        <name>ATP</name>
        <dbReference type="ChEBI" id="CHEBI:30616"/>
    </ligand>
</feature>
<dbReference type="AlphaFoldDB" id="A0A2M6WTV0"/>
<dbReference type="InterPro" id="IPR004364">
    <property type="entry name" value="Aa-tRNA-synt_II"/>
</dbReference>
<feature type="binding site" evidence="7">
    <location>
        <position position="223"/>
    </location>
    <ligand>
        <name>L-aspartate</name>
        <dbReference type="ChEBI" id="CHEBI:29991"/>
    </ligand>
</feature>
<dbReference type="InterPro" id="IPR029351">
    <property type="entry name" value="GAD_dom"/>
</dbReference>
<dbReference type="PROSITE" id="PS50862">
    <property type="entry name" value="AA_TRNA_LIGASE_II"/>
    <property type="match status" value="1"/>
</dbReference>
<comment type="catalytic activity">
    <reaction evidence="7">
        <text>tRNA(Asp) + L-aspartate + ATP = L-aspartyl-tRNA(Asp) + AMP + diphosphate</text>
        <dbReference type="Rhea" id="RHEA:19649"/>
        <dbReference type="Rhea" id="RHEA-COMP:9660"/>
        <dbReference type="Rhea" id="RHEA-COMP:9678"/>
        <dbReference type="ChEBI" id="CHEBI:29991"/>
        <dbReference type="ChEBI" id="CHEBI:30616"/>
        <dbReference type="ChEBI" id="CHEBI:33019"/>
        <dbReference type="ChEBI" id="CHEBI:78442"/>
        <dbReference type="ChEBI" id="CHEBI:78516"/>
        <dbReference type="ChEBI" id="CHEBI:456215"/>
        <dbReference type="EC" id="6.1.1.12"/>
    </reaction>
</comment>
<sequence length="595" mass="67235">MLRSHNCGELTTQHLGQEVELAGWIHSYRNLGGLLFLDLRDRYGLTQLTISPESAELLVQASKLRQEWVIGVKGTVQARPETMVNKNMATGAIEVAVTELVIHSRAEELPFPIANEKILAETAEALRLKYRFLDLRRPKLQEMLAKKAKFIQYIRQYFIERDFVEISTPILANSSPEGARDFLIPSRLFPGKFYALPQAPQQFKQLLMVAGMDRYFQVAPCFRDEDTRVDRHYGEFYQLDMEMSFVDQEDIFAVMEPLMVDLTERFSEKKIIKMGSNNRFIRLSWRQAMTEYGSDKPDIRYELKIKALTEIFSRTSFSVFAESLASGGVIHALKIEGGAKLTRKQLDVLIDLAKRRGLGGLATFGLDTAGEIKSSFAKFLGDSEISSIKHELKLEPGDMALFASGDWLTVCKALGAVRIAIANELNLIDNNLAAWLWIVDYPMFEDSELEPGRIDFGHNPFSMPQGGMEALETQKPLEILAYQYDLVLNGFEISSGAVRNHNPEVMYKAFEIAGYGHEEVDRRFGAMISAFKYGAPPHAGNAPGIDRLLMVLNDWDSIRDIYAFPKDGQGRDVMMDSPSEVDEKQLNELKIKNVG</sequence>
<evidence type="ECO:0000256" key="4">
    <source>
        <dbReference type="ARBA" id="ARBA00022840"/>
    </source>
</evidence>
<dbReference type="SUPFAM" id="SSF55261">
    <property type="entry name" value="GAD domain-like"/>
    <property type="match status" value="1"/>
</dbReference>
<evidence type="ECO:0000256" key="1">
    <source>
        <dbReference type="ARBA" id="ARBA00006303"/>
    </source>
</evidence>
<feature type="binding site" evidence="7">
    <location>
        <position position="458"/>
    </location>
    <ligand>
        <name>L-aspartate</name>
        <dbReference type="ChEBI" id="CHEBI:29991"/>
    </ligand>
</feature>
<dbReference type="GO" id="GO:0003676">
    <property type="term" value="F:nucleic acid binding"/>
    <property type="evidence" value="ECO:0007669"/>
    <property type="project" value="InterPro"/>
</dbReference>
<evidence type="ECO:0000256" key="3">
    <source>
        <dbReference type="ARBA" id="ARBA00022741"/>
    </source>
</evidence>
<comment type="function">
    <text evidence="7">Catalyzes the attachment of L-aspartate to tRNA(Asp) in a two-step reaction: L-aspartate is first activated by ATP to form Asp-AMP and then transferred to the acceptor end of tRNA(Asp).</text>
</comment>
<dbReference type="SUPFAM" id="SSF55681">
    <property type="entry name" value="Class II aaRS and biotin synthetases"/>
    <property type="match status" value="1"/>
</dbReference>
<keyword evidence="4 7" id="KW-0067">ATP-binding</keyword>
<dbReference type="InterPro" id="IPR002312">
    <property type="entry name" value="Asp/Asn-tRNA-synth_IIb"/>
</dbReference>
<dbReference type="Gene3D" id="3.30.930.10">
    <property type="entry name" value="Bira Bifunctional Protein, Domain 2"/>
    <property type="match status" value="1"/>
</dbReference>
<comment type="caution">
    <text evidence="7">Lacks conserved residue(s) required for the propagation of feature annotation.</text>
</comment>
<dbReference type="Gene3D" id="2.40.50.140">
    <property type="entry name" value="Nucleic acid-binding proteins"/>
    <property type="match status" value="1"/>
</dbReference>
<evidence type="ECO:0000313" key="10">
    <source>
        <dbReference type="Proteomes" id="UP000228533"/>
    </source>
</evidence>
<dbReference type="InterPro" id="IPR004365">
    <property type="entry name" value="NA-bd_OB_tRNA"/>
</dbReference>
<dbReference type="PRINTS" id="PR01042">
    <property type="entry name" value="TRNASYNTHASP"/>
</dbReference>
<evidence type="ECO:0000256" key="7">
    <source>
        <dbReference type="HAMAP-Rule" id="MF_00044"/>
    </source>
</evidence>
<dbReference type="EMBL" id="PFAM01000009">
    <property type="protein sequence ID" value="PIT96223.1"/>
    <property type="molecule type" value="Genomic_DNA"/>
</dbReference>
<dbReference type="Gene3D" id="3.30.1360.30">
    <property type="entry name" value="GAD-like domain"/>
    <property type="match status" value="1"/>
</dbReference>
<dbReference type="GO" id="GO:0004815">
    <property type="term" value="F:aspartate-tRNA ligase activity"/>
    <property type="evidence" value="ECO:0007669"/>
    <property type="project" value="UniProtKB-UniRule"/>
</dbReference>
<dbReference type="GO" id="GO:0005737">
    <property type="term" value="C:cytoplasm"/>
    <property type="evidence" value="ECO:0007669"/>
    <property type="project" value="UniProtKB-SubCell"/>
</dbReference>